<dbReference type="OrthoDB" id="5573424at2"/>
<protein>
    <submittedName>
        <fullName evidence="2">Uncharacterized protein</fullName>
    </submittedName>
</protein>
<feature type="transmembrane region" description="Helical" evidence="1">
    <location>
        <begin position="83"/>
        <end position="109"/>
    </location>
</feature>
<dbReference type="STRING" id="702114.A1355_01345"/>
<name>A0A177P9J0_9GAMM</name>
<keyword evidence="1" id="KW-0472">Membrane</keyword>
<dbReference type="EMBL" id="LUUK01000023">
    <property type="protein sequence ID" value="OAI27017.1"/>
    <property type="molecule type" value="Genomic_DNA"/>
</dbReference>
<dbReference type="Proteomes" id="UP000077628">
    <property type="component" value="Unassembled WGS sequence"/>
</dbReference>
<sequence>MINEIVRGSTGVLANAYAAAKRRYGGRRLAYFVAALVMLSFGDTLLPLIGHGVHVAIEIVEWLLEHWLEAAFGLSPRQAEITVFWLGIVAIGYGSWRVARAAYLAALAWRRDLAVRWRANSAGRAYWPALARSALVFGALGSTLLMFT</sequence>
<dbReference type="RefSeq" id="WP_064024547.1">
    <property type="nucleotide sequence ID" value="NZ_LUUK01000023.1"/>
</dbReference>
<evidence type="ECO:0000313" key="2">
    <source>
        <dbReference type="EMBL" id="OAI27017.1"/>
    </source>
</evidence>
<organism evidence="2 3">
    <name type="scientific">Methylomonas koyamae</name>
    <dbReference type="NCBI Taxonomy" id="702114"/>
    <lineage>
        <taxon>Bacteria</taxon>
        <taxon>Pseudomonadati</taxon>
        <taxon>Pseudomonadota</taxon>
        <taxon>Gammaproteobacteria</taxon>
        <taxon>Methylococcales</taxon>
        <taxon>Methylococcaceae</taxon>
        <taxon>Methylomonas</taxon>
    </lineage>
</organism>
<keyword evidence="1" id="KW-0812">Transmembrane</keyword>
<keyword evidence="3" id="KW-1185">Reference proteome</keyword>
<keyword evidence="1" id="KW-1133">Transmembrane helix</keyword>
<feature type="transmembrane region" description="Helical" evidence="1">
    <location>
        <begin position="29"/>
        <end position="49"/>
    </location>
</feature>
<comment type="caution">
    <text evidence="2">The sequence shown here is derived from an EMBL/GenBank/DDBJ whole genome shotgun (WGS) entry which is preliminary data.</text>
</comment>
<feature type="transmembrane region" description="Helical" evidence="1">
    <location>
        <begin position="129"/>
        <end position="147"/>
    </location>
</feature>
<evidence type="ECO:0000313" key="3">
    <source>
        <dbReference type="Proteomes" id="UP000077628"/>
    </source>
</evidence>
<dbReference type="AlphaFoldDB" id="A0A177P9J0"/>
<reference evidence="3" key="1">
    <citation type="submission" date="2016-03" db="EMBL/GenBank/DDBJ databases">
        <authorList>
            <person name="Heylen K."/>
            <person name="De Vos P."/>
            <person name="Vekeman B."/>
        </authorList>
    </citation>
    <scope>NUCLEOTIDE SEQUENCE [LARGE SCALE GENOMIC DNA]</scope>
    <source>
        <strain evidence="3">R-45383</strain>
    </source>
</reference>
<gene>
    <name evidence="2" type="ORF">A1355_01345</name>
</gene>
<accession>A0A177P9J0</accession>
<proteinExistence type="predicted"/>
<evidence type="ECO:0000256" key="1">
    <source>
        <dbReference type="SAM" id="Phobius"/>
    </source>
</evidence>